<comment type="caution">
    <text evidence="1">The sequence shown here is derived from an EMBL/GenBank/DDBJ whole genome shotgun (WGS) entry which is preliminary data.</text>
</comment>
<proteinExistence type="predicted"/>
<keyword evidence="2" id="KW-1185">Reference proteome</keyword>
<reference evidence="1 2" key="1">
    <citation type="submission" date="2019-05" db="EMBL/GenBank/DDBJ databases">
        <title>Another draft genome of Portunus trituberculatus and its Hox gene families provides insights of decapod evolution.</title>
        <authorList>
            <person name="Jeong J.-H."/>
            <person name="Song I."/>
            <person name="Kim S."/>
            <person name="Choi T."/>
            <person name="Kim D."/>
            <person name="Ryu S."/>
            <person name="Kim W."/>
        </authorList>
    </citation>
    <scope>NUCLEOTIDE SEQUENCE [LARGE SCALE GENOMIC DNA]</scope>
    <source>
        <tissue evidence="1">Muscle</tissue>
    </source>
</reference>
<dbReference type="AlphaFoldDB" id="A0A5B7FEH3"/>
<evidence type="ECO:0000313" key="1">
    <source>
        <dbReference type="EMBL" id="MPC43609.1"/>
    </source>
</evidence>
<accession>A0A5B7FEH3</accession>
<sequence>MHYNPTSTWSVATDPTSRDEDEILKVVVGIKVVSMAAVTGAVEQYIEGEDFEAYMDRFGQSLEVNNIVEDKKKRALFLTDSEPVVYQLLKNLCSPEKPADKSLKELFSLAAQQYATKDSVAVERFKFSSQNQRENQTISNYMAELKRKASKCYFGGNLNENLRDRFVWVPHIERIQWNLLQEGDELTWDKACKLELSTKAKMLAVGNRDRHVNKVEQPRTTPQNWKRQLDSKGAKVQNARFFPRLGKTNGAPGHTRRMCRARGRFNKLGNANEHESSQEEEEELFDILQLPEQEQTRIKTPPLVVNEQVEGNELRWIWVRATLSPEMIGRIGVARTEDARSKDSKLNDMLEKHSEVFSQTLAHMSIKAHLRLKEGAS</sequence>
<dbReference type="PANTHER" id="PTHR33198">
    <property type="entry name" value="ANK_REP_REGION DOMAIN-CONTAINING PROTEIN-RELATED"/>
    <property type="match status" value="1"/>
</dbReference>
<dbReference type="PANTHER" id="PTHR33198:SF19">
    <property type="entry name" value="CCHC-TYPE DOMAIN-CONTAINING PROTEIN"/>
    <property type="match status" value="1"/>
</dbReference>
<evidence type="ECO:0000313" key="2">
    <source>
        <dbReference type="Proteomes" id="UP000324222"/>
    </source>
</evidence>
<organism evidence="1 2">
    <name type="scientific">Portunus trituberculatus</name>
    <name type="common">Swimming crab</name>
    <name type="synonym">Neptunus trituberculatus</name>
    <dbReference type="NCBI Taxonomy" id="210409"/>
    <lineage>
        <taxon>Eukaryota</taxon>
        <taxon>Metazoa</taxon>
        <taxon>Ecdysozoa</taxon>
        <taxon>Arthropoda</taxon>
        <taxon>Crustacea</taxon>
        <taxon>Multicrustacea</taxon>
        <taxon>Malacostraca</taxon>
        <taxon>Eumalacostraca</taxon>
        <taxon>Eucarida</taxon>
        <taxon>Decapoda</taxon>
        <taxon>Pleocyemata</taxon>
        <taxon>Brachyura</taxon>
        <taxon>Eubrachyura</taxon>
        <taxon>Portunoidea</taxon>
        <taxon>Portunidae</taxon>
        <taxon>Portuninae</taxon>
        <taxon>Portunus</taxon>
    </lineage>
</organism>
<dbReference type="OrthoDB" id="6380665at2759"/>
<dbReference type="EMBL" id="VSRR010005910">
    <property type="protein sequence ID" value="MPC43609.1"/>
    <property type="molecule type" value="Genomic_DNA"/>
</dbReference>
<protein>
    <recommendedName>
        <fullName evidence="3">Retrotransposon gag domain-containing protein</fullName>
    </recommendedName>
</protein>
<name>A0A5B7FEH3_PORTR</name>
<evidence type="ECO:0008006" key="3">
    <source>
        <dbReference type="Google" id="ProtNLM"/>
    </source>
</evidence>
<dbReference type="Proteomes" id="UP000324222">
    <property type="component" value="Unassembled WGS sequence"/>
</dbReference>
<gene>
    <name evidence="1" type="ORF">E2C01_037259</name>
</gene>